<evidence type="ECO:0000313" key="9">
    <source>
        <dbReference type="Proteomes" id="UP001149079"/>
    </source>
</evidence>
<evidence type="ECO:0000256" key="6">
    <source>
        <dbReference type="SAM" id="MobiDB-lite"/>
    </source>
</evidence>
<comment type="caution">
    <text evidence="8">The sequence shown here is derived from an EMBL/GenBank/DDBJ whole genome shotgun (WGS) entry which is preliminary data.</text>
</comment>
<dbReference type="InterPro" id="IPR036864">
    <property type="entry name" value="Zn2-C6_fun-type_DNA-bd_sf"/>
</dbReference>
<keyword evidence="4" id="KW-0804">Transcription</keyword>
<organism evidence="8 9">
    <name type="scientific">Penicillium bovifimosum</name>
    <dbReference type="NCBI Taxonomy" id="126998"/>
    <lineage>
        <taxon>Eukaryota</taxon>
        <taxon>Fungi</taxon>
        <taxon>Dikarya</taxon>
        <taxon>Ascomycota</taxon>
        <taxon>Pezizomycotina</taxon>
        <taxon>Eurotiomycetes</taxon>
        <taxon>Eurotiomycetidae</taxon>
        <taxon>Eurotiales</taxon>
        <taxon>Aspergillaceae</taxon>
        <taxon>Penicillium</taxon>
    </lineage>
</organism>
<dbReference type="InterPro" id="IPR007219">
    <property type="entry name" value="XnlR_reg_dom"/>
</dbReference>
<sequence length="702" mass="78418">MEDESIETAREIARRVSRACLHCRQRKSRCDLDSSGNPGKPPCRRCVLENRECVLGSSNRGGRRVRKNKIKNFTPAATTRNKSDTSSPANSDNCQPSASYPGPLVFLPPNPPATSTSEVDDTSISTVPRNPSDAWQCLTGIATQGAGATSETRNDHTPTDSYSSLRNGVISDGIKAYRLVQSRALDPETVWQLISRYAENFHQYLPVVPRKYFRRAALDAFATNEKHLLTAVLTIASKDLVDQPEIHEYCSKYMHELVSDIAMGAECDVEAIESLLLLAEWEPQGLRPRIERVGRGEEDRAAWMHVGLALRSGYFIGMDRTSFRGDSSSDPEGEARRRLAWASCYISDRLISVRIGRAFWSRGPGPMTGLVSQDFPSLQPDNEGEEDYSKILQAMLDLTQLYGNVHEVLYSGMRSSNHMMLMGDYVKYVDDFRLAILRWKSIWGSLDCSPPMQATLQLSYEYLRLYTTAFAFQAAISQSLAKPKSASQSQREQLRATFKDVASMPDARFIYESVDAAKSYLTILVYLVDPEKHLHFMPLRFYLYGIYSAVFLYKARSFGMMVPAEEAKVQDLVSRTTEVLKQASAGTDDIGSRYARLLELLWKPKAPSNPPAETQQNKFSMQPALSNPVADPVFMDFSPANDFSWLDLEAVGDYVSGDLVSGGLLGLDTFPNVSDMDQTGMSRTQSWQPSAWMGDMSSSLLF</sequence>
<evidence type="ECO:0000256" key="5">
    <source>
        <dbReference type="ARBA" id="ARBA00023242"/>
    </source>
</evidence>
<proteinExistence type="predicted"/>
<keyword evidence="5" id="KW-0539">Nucleus</keyword>
<reference evidence="8" key="2">
    <citation type="journal article" date="2023" name="IMA Fungus">
        <title>Comparative genomic study of the Penicillium genus elucidates a diverse pangenome and 15 lateral gene transfer events.</title>
        <authorList>
            <person name="Petersen C."/>
            <person name="Sorensen T."/>
            <person name="Nielsen M.R."/>
            <person name="Sondergaard T.E."/>
            <person name="Sorensen J.L."/>
            <person name="Fitzpatrick D.A."/>
            <person name="Frisvad J.C."/>
            <person name="Nielsen K.L."/>
        </authorList>
    </citation>
    <scope>NUCLEOTIDE SEQUENCE</scope>
    <source>
        <strain evidence="8">IBT 22155</strain>
    </source>
</reference>
<evidence type="ECO:0000313" key="8">
    <source>
        <dbReference type="EMBL" id="KAJ5131215.1"/>
    </source>
</evidence>
<evidence type="ECO:0000256" key="2">
    <source>
        <dbReference type="ARBA" id="ARBA00023015"/>
    </source>
</evidence>
<dbReference type="GO" id="GO:0003677">
    <property type="term" value="F:DNA binding"/>
    <property type="evidence" value="ECO:0007669"/>
    <property type="project" value="UniProtKB-KW"/>
</dbReference>
<evidence type="ECO:0000256" key="4">
    <source>
        <dbReference type="ARBA" id="ARBA00023163"/>
    </source>
</evidence>
<dbReference type="CDD" id="cd12148">
    <property type="entry name" value="fungal_TF_MHR"/>
    <property type="match status" value="1"/>
</dbReference>
<feature type="compositionally biased region" description="Polar residues" evidence="6">
    <location>
        <begin position="75"/>
        <end position="98"/>
    </location>
</feature>
<dbReference type="GO" id="GO:0006351">
    <property type="term" value="P:DNA-templated transcription"/>
    <property type="evidence" value="ECO:0007669"/>
    <property type="project" value="InterPro"/>
</dbReference>
<keyword evidence="2" id="KW-0805">Transcription regulation</keyword>
<dbReference type="EMBL" id="JAPQKL010000005">
    <property type="protein sequence ID" value="KAJ5131215.1"/>
    <property type="molecule type" value="Genomic_DNA"/>
</dbReference>
<dbReference type="SUPFAM" id="SSF57701">
    <property type="entry name" value="Zn2/Cys6 DNA-binding domain"/>
    <property type="match status" value="1"/>
</dbReference>
<dbReference type="CDD" id="cd00067">
    <property type="entry name" value="GAL4"/>
    <property type="match status" value="1"/>
</dbReference>
<feature type="domain" description="Zn(2)-C6 fungal-type" evidence="7">
    <location>
        <begin position="19"/>
        <end position="55"/>
    </location>
</feature>
<gene>
    <name evidence="8" type="ORF">N7515_007254</name>
</gene>
<dbReference type="Gene3D" id="4.10.240.10">
    <property type="entry name" value="Zn(2)-C6 fungal-type DNA-binding domain"/>
    <property type="match status" value="1"/>
</dbReference>
<dbReference type="Proteomes" id="UP001149079">
    <property type="component" value="Unassembled WGS sequence"/>
</dbReference>
<evidence type="ECO:0000256" key="3">
    <source>
        <dbReference type="ARBA" id="ARBA00023125"/>
    </source>
</evidence>
<dbReference type="PROSITE" id="PS00463">
    <property type="entry name" value="ZN2_CY6_FUNGAL_1"/>
    <property type="match status" value="1"/>
</dbReference>
<dbReference type="SMART" id="SM00066">
    <property type="entry name" value="GAL4"/>
    <property type="match status" value="1"/>
</dbReference>
<reference evidence="8" key="1">
    <citation type="submission" date="2022-11" db="EMBL/GenBank/DDBJ databases">
        <authorList>
            <person name="Petersen C."/>
        </authorList>
    </citation>
    <scope>NUCLEOTIDE SEQUENCE</scope>
    <source>
        <strain evidence="8">IBT 22155</strain>
    </source>
</reference>
<keyword evidence="1" id="KW-0479">Metal-binding</keyword>
<dbReference type="GO" id="GO:0000981">
    <property type="term" value="F:DNA-binding transcription factor activity, RNA polymerase II-specific"/>
    <property type="evidence" value="ECO:0007669"/>
    <property type="project" value="InterPro"/>
</dbReference>
<keyword evidence="3" id="KW-0238">DNA-binding</keyword>
<dbReference type="RefSeq" id="XP_056521594.1">
    <property type="nucleotide sequence ID" value="XM_056667998.1"/>
</dbReference>
<name>A0A9W9GW99_9EURO</name>
<dbReference type="GeneID" id="81407168"/>
<dbReference type="PROSITE" id="PS50048">
    <property type="entry name" value="ZN2_CY6_FUNGAL_2"/>
    <property type="match status" value="1"/>
</dbReference>
<evidence type="ECO:0000256" key="1">
    <source>
        <dbReference type="ARBA" id="ARBA00022723"/>
    </source>
</evidence>
<dbReference type="InterPro" id="IPR001138">
    <property type="entry name" value="Zn2Cys6_DnaBD"/>
</dbReference>
<dbReference type="Pfam" id="PF00172">
    <property type="entry name" value="Zn_clus"/>
    <property type="match status" value="1"/>
</dbReference>
<dbReference type="OrthoDB" id="5818554at2759"/>
<dbReference type="GO" id="GO:0005634">
    <property type="term" value="C:nucleus"/>
    <property type="evidence" value="ECO:0007669"/>
    <property type="project" value="TreeGrafter"/>
</dbReference>
<protein>
    <recommendedName>
        <fullName evidence="7">Zn(2)-C6 fungal-type domain-containing protein</fullName>
    </recommendedName>
</protein>
<accession>A0A9W9GW99</accession>
<feature type="compositionally biased region" description="Basic residues" evidence="6">
    <location>
        <begin position="61"/>
        <end position="70"/>
    </location>
</feature>
<feature type="region of interest" description="Disordered" evidence="6">
    <location>
        <begin position="57"/>
        <end position="126"/>
    </location>
</feature>
<dbReference type="PANTHER" id="PTHR31644">
    <property type="entry name" value="TRANSCRIPTIONAL ACTIVATOR ARO80-RELATED"/>
    <property type="match status" value="1"/>
</dbReference>
<feature type="compositionally biased region" description="Polar residues" evidence="6">
    <location>
        <begin position="113"/>
        <end position="126"/>
    </location>
</feature>
<dbReference type="GO" id="GO:0008270">
    <property type="term" value="F:zinc ion binding"/>
    <property type="evidence" value="ECO:0007669"/>
    <property type="project" value="InterPro"/>
</dbReference>
<dbReference type="PANTHER" id="PTHR31644:SF1">
    <property type="entry name" value="ZN(II)2CYS6 TRANSCRIPTION FACTOR (EUROFUNG)"/>
    <property type="match status" value="1"/>
</dbReference>
<dbReference type="InterPro" id="IPR052780">
    <property type="entry name" value="AAA_Catabolism_Regulators"/>
</dbReference>
<dbReference type="AlphaFoldDB" id="A0A9W9GW99"/>
<keyword evidence="9" id="KW-1185">Reference proteome</keyword>
<dbReference type="SMART" id="SM00906">
    <property type="entry name" value="Fungal_trans"/>
    <property type="match status" value="1"/>
</dbReference>
<feature type="region of interest" description="Disordered" evidence="6">
    <location>
        <begin position="145"/>
        <end position="164"/>
    </location>
</feature>
<evidence type="ECO:0000259" key="7">
    <source>
        <dbReference type="PROSITE" id="PS50048"/>
    </source>
</evidence>
<dbReference type="Pfam" id="PF04082">
    <property type="entry name" value="Fungal_trans"/>
    <property type="match status" value="1"/>
</dbReference>